<dbReference type="CTD" id="20207527"/>
<accession>T1FFC8</accession>
<sequence>MPLLPDPPTNPLVQLHHPGAQFRYRPLHPIIPGNNRNKSNNTKSNRETHLQKTQLTHHINNWKEDRAKILKTTINNLKDNINPPKKNDTLNQTISNILDNAYETIKNTIINYLNNELSK</sequence>
<organism evidence="3 4">
    <name type="scientific">Helobdella robusta</name>
    <name type="common">Californian leech</name>
    <dbReference type="NCBI Taxonomy" id="6412"/>
    <lineage>
        <taxon>Eukaryota</taxon>
        <taxon>Metazoa</taxon>
        <taxon>Spiralia</taxon>
        <taxon>Lophotrochozoa</taxon>
        <taxon>Annelida</taxon>
        <taxon>Clitellata</taxon>
        <taxon>Hirudinea</taxon>
        <taxon>Rhynchobdellida</taxon>
        <taxon>Glossiphoniidae</taxon>
        <taxon>Helobdella</taxon>
    </lineage>
</organism>
<feature type="compositionally biased region" description="Low complexity" evidence="1">
    <location>
        <begin position="34"/>
        <end position="43"/>
    </location>
</feature>
<evidence type="ECO:0000313" key="3">
    <source>
        <dbReference type="EnsemblMetazoa" id="HelroP180020"/>
    </source>
</evidence>
<dbReference type="InParanoid" id="T1FFC8"/>
<dbReference type="EnsemblMetazoa" id="HelroT180020">
    <property type="protein sequence ID" value="HelroP180020"/>
    <property type="gene ID" value="HelroG180020"/>
</dbReference>
<proteinExistence type="predicted"/>
<dbReference type="EMBL" id="KB097558">
    <property type="protein sequence ID" value="ESN94913.1"/>
    <property type="molecule type" value="Genomic_DNA"/>
</dbReference>
<dbReference type="KEGG" id="hro:HELRODRAFT_180020"/>
<evidence type="ECO:0000256" key="1">
    <source>
        <dbReference type="SAM" id="MobiDB-lite"/>
    </source>
</evidence>
<reference evidence="3" key="3">
    <citation type="submission" date="2015-06" db="UniProtKB">
        <authorList>
            <consortium name="EnsemblMetazoa"/>
        </authorList>
    </citation>
    <scope>IDENTIFICATION</scope>
</reference>
<dbReference type="HOGENOM" id="CLU_2064005_0_0_1"/>
<dbReference type="RefSeq" id="XP_009027034.1">
    <property type="nucleotide sequence ID" value="XM_009028786.1"/>
</dbReference>
<dbReference type="AlphaFoldDB" id="T1FFC8"/>
<dbReference type="Proteomes" id="UP000015101">
    <property type="component" value="Unassembled WGS sequence"/>
</dbReference>
<evidence type="ECO:0000313" key="2">
    <source>
        <dbReference type="EMBL" id="ESN94913.1"/>
    </source>
</evidence>
<keyword evidence="4" id="KW-1185">Reference proteome</keyword>
<reference evidence="2 4" key="2">
    <citation type="journal article" date="2013" name="Nature">
        <title>Insights into bilaterian evolution from three spiralian genomes.</title>
        <authorList>
            <person name="Simakov O."/>
            <person name="Marletaz F."/>
            <person name="Cho S.J."/>
            <person name="Edsinger-Gonzales E."/>
            <person name="Havlak P."/>
            <person name="Hellsten U."/>
            <person name="Kuo D.H."/>
            <person name="Larsson T."/>
            <person name="Lv J."/>
            <person name="Arendt D."/>
            <person name="Savage R."/>
            <person name="Osoegawa K."/>
            <person name="de Jong P."/>
            <person name="Grimwood J."/>
            <person name="Chapman J.A."/>
            <person name="Shapiro H."/>
            <person name="Aerts A."/>
            <person name="Otillar R.P."/>
            <person name="Terry A.Y."/>
            <person name="Boore J.L."/>
            <person name="Grigoriev I.V."/>
            <person name="Lindberg D.R."/>
            <person name="Seaver E.C."/>
            <person name="Weisblat D.A."/>
            <person name="Putnam N.H."/>
            <person name="Rokhsar D.S."/>
        </authorList>
    </citation>
    <scope>NUCLEOTIDE SEQUENCE</scope>
</reference>
<feature type="region of interest" description="Disordered" evidence="1">
    <location>
        <begin position="28"/>
        <end position="50"/>
    </location>
</feature>
<evidence type="ECO:0000313" key="4">
    <source>
        <dbReference type="Proteomes" id="UP000015101"/>
    </source>
</evidence>
<dbReference type="GeneID" id="20207527"/>
<reference evidence="4" key="1">
    <citation type="submission" date="2012-12" db="EMBL/GenBank/DDBJ databases">
        <authorList>
            <person name="Hellsten U."/>
            <person name="Grimwood J."/>
            <person name="Chapman J.A."/>
            <person name="Shapiro H."/>
            <person name="Aerts A."/>
            <person name="Otillar R.P."/>
            <person name="Terry A.Y."/>
            <person name="Boore J.L."/>
            <person name="Simakov O."/>
            <person name="Marletaz F."/>
            <person name="Cho S.-J."/>
            <person name="Edsinger-Gonzales E."/>
            <person name="Havlak P."/>
            <person name="Kuo D.-H."/>
            <person name="Larsson T."/>
            <person name="Lv J."/>
            <person name="Arendt D."/>
            <person name="Savage R."/>
            <person name="Osoegawa K."/>
            <person name="de Jong P."/>
            <person name="Lindberg D.R."/>
            <person name="Seaver E.C."/>
            <person name="Weisblat D.A."/>
            <person name="Putnam N.H."/>
            <person name="Grigoriev I.V."/>
            <person name="Rokhsar D.S."/>
        </authorList>
    </citation>
    <scope>NUCLEOTIDE SEQUENCE</scope>
</reference>
<protein>
    <submittedName>
        <fullName evidence="2 3">Uncharacterized protein</fullName>
    </submittedName>
</protein>
<dbReference type="EMBL" id="AMQM01007069">
    <property type="status" value="NOT_ANNOTATED_CDS"/>
    <property type="molecule type" value="Genomic_DNA"/>
</dbReference>
<gene>
    <name evidence="3" type="primary">20207527</name>
    <name evidence="2" type="ORF">HELRODRAFT_180020</name>
</gene>
<name>T1FFC8_HELRO</name>